<protein>
    <submittedName>
        <fullName evidence="2">DDE-type integrase/transposase/recombinase</fullName>
    </submittedName>
</protein>
<dbReference type="InterPro" id="IPR012337">
    <property type="entry name" value="RNaseH-like_sf"/>
</dbReference>
<evidence type="ECO:0000313" key="2">
    <source>
        <dbReference type="EMBL" id="MBD7970446.1"/>
    </source>
</evidence>
<dbReference type="SUPFAM" id="SSF53098">
    <property type="entry name" value="Ribonuclease H-like"/>
    <property type="match status" value="1"/>
</dbReference>
<evidence type="ECO:0000313" key="3">
    <source>
        <dbReference type="Proteomes" id="UP000608071"/>
    </source>
</evidence>
<gene>
    <name evidence="2" type="ORF">H9647_20470</name>
</gene>
<accession>A0ABR8T3V9</accession>
<dbReference type="RefSeq" id="WP_191803559.1">
    <property type="nucleotide sequence ID" value="NZ_JACSQL010000012.1"/>
</dbReference>
<evidence type="ECO:0000259" key="1">
    <source>
        <dbReference type="PROSITE" id="PS50994"/>
    </source>
</evidence>
<reference evidence="2 3" key="1">
    <citation type="submission" date="2020-08" db="EMBL/GenBank/DDBJ databases">
        <title>A Genomic Blueprint of the Chicken Gut Microbiome.</title>
        <authorList>
            <person name="Gilroy R."/>
            <person name="Ravi A."/>
            <person name="Getino M."/>
            <person name="Pursley I."/>
            <person name="Horton D.L."/>
            <person name="Alikhan N.-F."/>
            <person name="Baker D."/>
            <person name="Gharbi K."/>
            <person name="Hall N."/>
            <person name="Watson M."/>
            <person name="Adriaenssens E.M."/>
            <person name="Foster-Nyarko E."/>
            <person name="Jarju S."/>
            <person name="Secka A."/>
            <person name="Antonio M."/>
            <person name="Oren A."/>
            <person name="Chaudhuri R."/>
            <person name="La Ragione R.M."/>
            <person name="Hildebrand F."/>
            <person name="Pallen M.J."/>
        </authorList>
    </citation>
    <scope>NUCLEOTIDE SEQUENCE [LARGE SCALE GENOMIC DNA]</scope>
    <source>
        <strain evidence="2 3">Sa2BVA9</strain>
    </source>
</reference>
<dbReference type="EMBL" id="JACSQL010000012">
    <property type="protein sequence ID" value="MBD7970446.1"/>
    <property type="molecule type" value="Genomic_DNA"/>
</dbReference>
<sequence>MKDLFNNEIVAYQLSERNDNELVLQTFARAFSKQKDVTGLVVHSDQGFQYTSHAYHDMLPKVGAQISMSRRGNCLDNASMESFFSHLKTEGLYPYDIRNLVEAQRRMEKFIHFYNRRRPQRKLKKLTPVE</sequence>
<comment type="caution">
    <text evidence="2">The sequence shown here is derived from an EMBL/GenBank/DDBJ whole genome shotgun (WGS) entry which is preliminary data.</text>
</comment>
<feature type="domain" description="Integrase catalytic" evidence="1">
    <location>
        <begin position="1"/>
        <end position="130"/>
    </location>
</feature>
<organism evidence="2 3">
    <name type="scientific">Paenibacillus gallinarum</name>
    <dbReference type="NCBI Taxonomy" id="2762232"/>
    <lineage>
        <taxon>Bacteria</taxon>
        <taxon>Bacillati</taxon>
        <taxon>Bacillota</taxon>
        <taxon>Bacilli</taxon>
        <taxon>Bacillales</taxon>
        <taxon>Paenibacillaceae</taxon>
        <taxon>Paenibacillus</taxon>
    </lineage>
</organism>
<keyword evidence="3" id="KW-1185">Reference proteome</keyword>
<dbReference type="Proteomes" id="UP000608071">
    <property type="component" value="Unassembled WGS sequence"/>
</dbReference>
<dbReference type="PROSITE" id="PS50994">
    <property type="entry name" value="INTEGRASE"/>
    <property type="match status" value="1"/>
</dbReference>
<dbReference type="InterPro" id="IPR050900">
    <property type="entry name" value="Transposase_IS3/IS150/IS904"/>
</dbReference>
<dbReference type="Pfam" id="PF00665">
    <property type="entry name" value="rve"/>
    <property type="match status" value="1"/>
</dbReference>
<dbReference type="Pfam" id="PF13333">
    <property type="entry name" value="rve_2"/>
    <property type="match status" value="1"/>
</dbReference>
<proteinExistence type="predicted"/>
<dbReference type="InterPro" id="IPR001584">
    <property type="entry name" value="Integrase_cat-core"/>
</dbReference>
<dbReference type="Gene3D" id="3.30.420.10">
    <property type="entry name" value="Ribonuclease H-like superfamily/Ribonuclease H"/>
    <property type="match status" value="1"/>
</dbReference>
<dbReference type="PANTHER" id="PTHR46889">
    <property type="entry name" value="TRANSPOSASE INSF FOR INSERTION SEQUENCE IS3B-RELATED"/>
    <property type="match status" value="1"/>
</dbReference>
<dbReference type="InterPro" id="IPR036397">
    <property type="entry name" value="RNaseH_sf"/>
</dbReference>
<name>A0ABR8T3V9_9BACL</name>
<dbReference type="PANTHER" id="PTHR46889:SF4">
    <property type="entry name" value="TRANSPOSASE INSO FOR INSERTION SEQUENCE ELEMENT IS911B-RELATED"/>
    <property type="match status" value="1"/>
</dbReference>